<dbReference type="RefSeq" id="WP_217765561.1">
    <property type="nucleotide sequence ID" value="NZ_JAAATX020000004.1"/>
</dbReference>
<comment type="caution">
    <text evidence="3">The sequence shown here is derived from an EMBL/GenBank/DDBJ whole genome shotgun (WGS) entry which is preliminary data.</text>
</comment>
<keyword evidence="3" id="KW-0540">Nuclease</keyword>
<feature type="region of interest" description="Disordered" evidence="1">
    <location>
        <begin position="81"/>
        <end position="106"/>
    </location>
</feature>
<organism evidence="3 4">
    <name type="scientific">Paragemmobacter amnigenus</name>
    <dbReference type="NCBI Taxonomy" id="2852097"/>
    <lineage>
        <taxon>Bacteria</taxon>
        <taxon>Pseudomonadati</taxon>
        <taxon>Pseudomonadota</taxon>
        <taxon>Alphaproteobacteria</taxon>
        <taxon>Rhodobacterales</taxon>
        <taxon>Paracoccaceae</taxon>
        <taxon>Paragemmobacter</taxon>
    </lineage>
</organism>
<dbReference type="InterPro" id="IPR005135">
    <property type="entry name" value="Endo/exonuclease/phosphatase"/>
</dbReference>
<name>A0ABS6J1L3_9RHOB</name>
<accession>A0ABS6J1L3</accession>
<feature type="domain" description="Endonuclease/exonuclease/phosphatase" evidence="2">
    <location>
        <begin position="4"/>
        <end position="308"/>
    </location>
</feature>
<keyword evidence="3" id="KW-0378">Hydrolase</keyword>
<evidence type="ECO:0000256" key="1">
    <source>
        <dbReference type="SAM" id="MobiDB-lite"/>
    </source>
</evidence>
<reference evidence="3 4" key="1">
    <citation type="submission" date="2021-06" db="EMBL/GenBank/DDBJ databases">
        <title>Rhodobacteraceae bacterium strain HSP-20.</title>
        <authorList>
            <person name="Chen W.-M."/>
        </authorList>
    </citation>
    <scope>NUCLEOTIDE SEQUENCE [LARGE SCALE GENOMIC DNA]</scope>
    <source>
        <strain evidence="3 4">HSP-20</strain>
    </source>
</reference>
<protein>
    <submittedName>
        <fullName evidence="3">Endonuclease/exonuclease/phosphatase family protein</fullName>
    </submittedName>
</protein>
<gene>
    <name evidence="3" type="ORF">GU927_007260</name>
</gene>
<evidence type="ECO:0000313" key="3">
    <source>
        <dbReference type="EMBL" id="MBU9697643.1"/>
    </source>
</evidence>
<feature type="region of interest" description="Disordered" evidence="1">
    <location>
        <begin position="251"/>
        <end position="270"/>
    </location>
</feature>
<proteinExistence type="predicted"/>
<dbReference type="EMBL" id="JAAATX020000004">
    <property type="protein sequence ID" value="MBU9697643.1"/>
    <property type="molecule type" value="Genomic_DNA"/>
</dbReference>
<dbReference type="Pfam" id="PF03372">
    <property type="entry name" value="Exo_endo_phos"/>
    <property type="match status" value="1"/>
</dbReference>
<keyword evidence="4" id="KW-1185">Reference proteome</keyword>
<keyword evidence="3" id="KW-0255">Endonuclease</keyword>
<evidence type="ECO:0000313" key="4">
    <source>
        <dbReference type="Proteomes" id="UP000731907"/>
    </source>
</evidence>
<sequence>MRVATWNIGLERDGPGLLLRDITGGRDPQVAAAVRVLGRLDADILVLTGFDADARGVALSAFADRLARAGLAYPHRFQPRGNAGVPTGLDADGDGRSGEAQDAQGWGRFPGSGGTVILSRLPLRVEAVTDHSAFLWRDLPDSLMPAGTPAQLSEIQRLSSHSHVIVPVNWGETSLALLVWHATPPAFDGPEDRNGRRNHDEAAFWLHLLSGSLGLPAPPPPFVLLGDANLDPMDGEGRPAALQALLAHPALQDPAPAGSHGRREPEHLGDPALDTAIYDDLGGLRLDYVLPSADLVVTGAGVLWPPAGSALAADLAATSHHYPVWVDLRPQS</sequence>
<dbReference type="Proteomes" id="UP000731907">
    <property type="component" value="Unassembled WGS sequence"/>
</dbReference>
<evidence type="ECO:0000259" key="2">
    <source>
        <dbReference type="Pfam" id="PF03372"/>
    </source>
</evidence>
<dbReference type="GO" id="GO:0004519">
    <property type="term" value="F:endonuclease activity"/>
    <property type="evidence" value="ECO:0007669"/>
    <property type="project" value="UniProtKB-KW"/>
</dbReference>